<dbReference type="SMART" id="SM00857">
    <property type="entry name" value="Resolvase"/>
    <property type="match status" value="1"/>
</dbReference>
<feature type="coiled-coil region" evidence="6">
    <location>
        <begin position="442"/>
        <end position="499"/>
    </location>
</feature>
<keyword evidence="2" id="KW-0238">DNA-binding</keyword>
<dbReference type="Pfam" id="PF13408">
    <property type="entry name" value="Zn_ribbon_recom"/>
    <property type="match status" value="1"/>
</dbReference>
<evidence type="ECO:0000256" key="5">
    <source>
        <dbReference type="PROSITE-ProRule" id="PRU10137"/>
    </source>
</evidence>
<dbReference type="PANTHER" id="PTHR30461:SF23">
    <property type="entry name" value="DNA RECOMBINASE-RELATED"/>
    <property type="match status" value="1"/>
</dbReference>
<gene>
    <name evidence="9" type="ORF">FYL37_00350</name>
</gene>
<dbReference type="PROSITE" id="PS00397">
    <property type="entry name" value="RECOMBINASES_1"/>
    <property type="match status" value="1"/>
</dbReference>
<organism evidence="9 10">
    <name type="scientific">Agathobacter rectalis</name>
    <dbReference type="NCBI Taxonomy" id="39491"/>
    <lineage>
        <taxon>Bacteria</taxon>
        <taxon>Bacillati</taxon>
        <taxon>Bacillota</taxon>
        <taxon>Clostridia</taxon>
        <taxon>Lachnospirales</taxon>
        <taxon>Lachnospiraceae</taxon>
        <taxon>Agathobacter</taxon>
    </lineage>
</organism>
<evidence type="ECO:0000256" key="3">
    <source>
        <dbReference type="ARBA" id="ARBA00023172"/>
    </source>
</evidence>
<evidence type="ECO:0000256" key="1">
    <source>
        <dbReference type="ARBA" id="ARBA00022908"/>
    </source>
</evidence>
<dbReference type="AlphaFoldDB" id="A0A5S4VLI8"/>
<dbReference type="InterPro" id="IPR036162">
    <property type="entry name" value="Resolvase-like_N_sf"/>
</dbReference>
<dbReference type="InterPro" id="IPR006118">
    <property type="entry name" value="Recombinase_CS"/>
</dbReference>
<dbReference type="PROSITE" id="PS51736">
    <property type="entry name" value="RECOMBINASES_3"/>
    <property type="match status" value="1"/>
</dbReference>
<dbReference type="PROSITE" id="PS51737">
    <property type="entry name" value="RECOMBINASE_DNA_BIND"/>
    <property type="match status" value="1"/>
</dbReference>
<protein>
    <submittedName>
        <fullName evidence="9">Recombinase family protein</fullName>
    </submittedName>
</protein>
<dbReference type="InterPro" id="IPR038109">
    <property type="entry name" value="DNA_bind_recomb_sf"/>
</dbReference>
<dbReference type="InterPro" id="IPR006119">
    <property type="entry name" value="Resolv_N"/>
</dbReference>
<sequence>MAYAKAKKHLKIWTKKKAALYVRVSTRYQVDKDSLPFQRKKLKEYCKFLGLEDYVIFEDDGYSAKNTERPHFQEMMSRVRSGEFSHLIVWKVDRVSRNLLDFAAMYQELKDHKVTFISMNEQFDTSTAIGEAMLKIILIFAELERNMTSERVTGIMLDRAEQGLWNGARMPVGYRWNDETKFPEPDPEEVKIVQLIFDKYEEWKSSIKIARYLNNNNFKSKRGGQWTSKLIHDIIRNPFYIGTYRYNLRESGRGPLKPESEWIVRENNHPAIIDKAQFDRCNKIMDQNGSSRDTSDLRARKYVHTFSGHLVCGKCGANMIASKDRARANGWRPSMYRCAQRSRMLDCDNSRTINESYIGPFIFNYIANLARVQKNFKNIATPEKLERELLKGETFDGVAGILPEGLNLTFQALAFRQVGNGTYIPDIDFLSDSDGASDRDQIELLKSEIEKSKNAVTRLTDVYLFDPDSMTKEEFATKKKELAKKIEGMERQLADLLDDSGNDDLADMSFIKKASAFLVAQRIVSKSFVDYVGMAQELDNEILKDFIDQIVDQIVVLDGRVQSITFINGLKHEFRYTAPAELPVCKKCGGRIGSTCGCRTRTFDFSGKRYQRIKVGDLRDMLHGKKNPVCPECFAQEGRWHHWNCKIEACPICGERLAECEHGPNGKN</sequence>
<dbReference type="Pfam" id="PF00239">
    <property type="entry name" value="Resolvase"/>
    <property type="match status" value="1"/>
</dbReference>
<proteinExistence type="predicted"/>
<dbReference type="EMBL" id="VSTG01000001">
    <property type="protein sequence ID" value="TYL60088.1"/>
    <property type="molecule type" value="Genomic_DNA"/>
</dbReference>
<feature type="domain" description="Resolvase/invertase-type recombinase catalytic" evidence="7">
    <location>
        <begin position="17"/>
        <end position="163"/>
    </location>
</feature>
<evidence type="ECO:0000259" key="7">
    <source>
        <dbReference type="PROSITE" id="PS51736"/>
    </source>
</evidence>
<dbReference type="Pfam" id="PF07508">
    <property type="entry name" value="Recombinase"/>
    <property type="match status" value="1"/>
</dbReference>
<dbReference type="GO" id="GO:0000150">
    <property type="term" value="F:DNA strand exchange activity"/>
    <property type="evidence" value="ECO:0007669"/>
    <property type="project" value="InterPro"/>
</dbReference>
<reference evidence="9 10" key="2">
    <citation type="submission" date="2019-09" db="EMBL/GenBank/DDBJ databases">
        <title>Strain-level analysis of Eubacterium rectale using genomes from metagenomes.</title>
        <authorList>
            <person name="Karcher N."/>
            <person name="Segata N."/>
        </authorList>
    </citation>
    <scope>NUCLEOTIDE SEQUENCE [LARGE SCALE GENOMIC DNA]</scope>
    <source>
        <strain evidence="9 10">L2-21</strain>
    </source>
</reference>
<evidence type="ECO:0000256" key="6">
    <source>
        <dbReference type="SAM" id="Coils"/>
    </source>
</evidence>
<dbReference type="Proteomes" id="UP000324325">
    <property type="component" value="Unassembled WGS sequence"/>
</dbReference>
<dbReference type="InterPro" id="IPR011109">
    <property type="entry name" value="DNA_bind_recombinase_dom"/>
</dbReference>
<dbReference type="PANTHER" id="PTHR30461">
    <property type="entry name" value="DNA-INVERTASE FROM LAMBDOID PROPHAGE"/>
    <property type="match status" value="1"/>
</dbReference>
<dbReference type="InterPro" id="IPR050639">
    <property type="entry name" value="SSR_resolvase"/>
</dbReference>
<feature type="domain" description="Recombinase" evidence="8">
    <location>
        <begin position="171"/>
        <end position="291"/>
    </location>
</feature>
<keyword evidence="3" id="KW-0233">DNA recombination</keyword>
<dbReference type="GO" id="GO:0003677">
    <property type="term" value="F:DNA binding"/>
    <property type="evidence" value="ECO:0007669"/>
    <property type="project" value="UniProtKB-KW"/>
</dbReference>
<keyword evidence="1" id="KW-0229">DNA integration</keyword>
<reference evidence="9 10" key="1">
    <citation type="submission" date="2019-08" db="EMBL/GenBank/DDBJ databases">
        <authorList>
            <person name="Duncan S."/>
            <person name="Walker A."/>
        </authorList>
    </citation>
    <scope>NUCLEOTIDE SEQUENCE [LARGE SCALE GENOMIC DNA]</scope>
    <source>
        <strain evidence="9 10">L2-21</strain>
    </source>
</reference>
<keyword evidence="6" id="KW-0175">Coiled coil</keyword>
<dbReference type="InterPro" id="IPR025827">
    <property type="entry name" value="Zn_ribbon_recom_dom"/>
</dbReference>
<comment type="caution">
    <text evidence="9">The sequence shown here is derived from an EMBL/GenBank/DDBJ whole genome shotgun (WGS) entry which is preliminary data.</text>
</comment>
<dbReference type="SUPFAM" id="SSF53041">
    <property type="entry name" value="Resolvase-like"/>
    <property type="match status" value="1"/>
</dbReference>
<dbReference type="CDD" id="cd00338">
    <property type="entry name" value="Ser_Recombinase"/>
    <property type="match status" value="1"/>
</dbReference>
<feature type="active site" description="O-(5'-phospho-DNA)-serine intermediate" evidence="4 5">
    <location>
        <position position="25"/>
    </location>
</feature>
<evidence type="ECO:0000256" key="4">
    <source>
        <dbReference type="PIRSR" id="PIRSR606118-50"/>
    </source>
</evidence>
<dbReference type="Gene3D" id="3.90.1750.20">
    <property type="entry name" value="Putative Large Serine Recombinase, Chain B, Domain 2"/>
    <property type="match status" value="1"/>
</dbReference>
<evidence type="ECO:0000313" key="10">
    <source>
        <dbReference type="Proteomes" id="UP000324325"/>
    </source>
</evidence>
<evidence type="ECO:0000256" key="2">
    <source>
        <dbReference type="ARBA" id="ARBA00023125"/>
    </source>
</evidence>
<dbReference type="Gene3D" id="3.40.50.1390">
    <property type="entry name" value="Resolvase, N-terminal catalytic domain"/>
    <property type="match status" value="1"/>
</dbReference>
<dbReference type="RefSeq" id="WP_148884677.1">
    <property type="nucleotide sequence ID" value="NZ_VSTG01000001.1"/>
</dbReference>
<accession>A0A5S4VLI8</accession>
<dbReference type="GO" id="GO:0015074">
    <property type="term" value="P:DNA integration"/>
    <property type="evidence" value="ECO:0007669"/>
    <property type="project" value="UniProtKB-KW"/>
</dbReference>
<evidence type="ECO:0000313" key="9">
    <source>
        <dbReference type="EMBL" id="TYL60088.1"/>
    </source>
</evidence>
<name>A0A5S4VLI8_9FIRM</name>
<evidence type="ECO:0000259" key="8">
    <source>
        <dbReference type="PROSITE" id="PS51737"/>
    </source>
</evidence>